<reference evidence="2 3" key="1">
    <citation type="journal article" date="2018" name="Mol. Biol. Evol.">
        <title>Broad Genomic Sampling Reveals a Smut Pathogenic Ancestry of the Fungal Clade Ustilaginomycotina.</title>
        <authorList>
            <person name="Kijpornyongpan T."/>
            <person name="Mondo S.J."/>
            <person name="Barry K."/>
            <person name="Sandor L."/>
            <person name="Lee J."/>
            <person name="Lipzen A."/>
            <person name="Pangilinan J."/>
            <person name="LaButti K."/>
            <person name="Hainaut M."/>
            <person name="Henrissat B."/>
            <person name="Grigoriev I.V."/>
            <person name="Spatafora J.W."/>
            <person name="Aime M.C."/>
        </authorList>
    </citation>
    <scope>NUCLEOTIDE SEQUENCE [LARGE SCALE GENOMIC DNA]</scope>
    <source>
        <strain evidence="2 3">MCA 3882</strain>
    </source>
</reference>
<dbReference type="PROSITE" id="PS51386">
    <property type="entry name" value="RINT1_TIP20"/>
    <property type="match status" value="1"/>
</dbReference>
<dbReference type="InterPro" id="IPR007528">
    <property type="entry name" value="RINT1_Tip20"/>
</dbReference>
<feature type="region of interest" description="Disordered" evidence="1">
    <location>
        <begin position="770"/>
        <end position="792"/>
    </location>
</feature>
<dbReference type="Gene3D" id="1.20.58.670">
    <property type="entry name" value="Dsl1p vesicle tethering complex, Tip20p subunit, domain D"/>
    <property type="match status" value="1"/>
</dbReference>
<sequence>MTSLASSSFENILVNHKKALQDTGPNYTDILRDPLLTSSRVLTSKELDIFLTNSHQAEKEAQAKAEESKRALSNSLSILLAHTDGKAEELNQLPDQIETLEDELAELCAELRGEGPSSSASLLQTLREKQTILEQLEATQDSLAILAKAEDLKDKAIKAETKNAEGEKSLVHFTELAALSKRVESLANGDSKSIKAIEFVNAQKSQAFTALAKARQDRLDSALKNAGWPPPPPELKLENEPVQQSPEKILLQSTEVRAAWRELMILQRKSEQIGVLRPSSARMSSTEDSATVDSSSQPSPGSKAYQPLLTVECLLKPLLLRFYYHFDSSRTTNRLDKPEWYLNHMLSILKSNMRLFDPFGGAIAVLCNNVSKSRKSLRYDLSAELLHGLLRPLTLKVESSIELLLQNSQLLSHTIMQTVQFDQDVRATLMPILPNCSPIYLADALLSNETVFEAWVQSERAFASDRLDEEMESKGAWLVGDEDGLEAEATDGSWSAMAQDGPSTAVNDVDDNDESSGSIRIKTTRSARAVISLIEGLTVRYKALPSISHQLPFLLIQLSVLQGYAQRLERSLDAFESLSSAFSRAIPGAISGGSGGPNESQGISGGEADMVRGLRGLGRLLKACLSALFISAHLSSLSSQSFFLIMGTSLANTREGEKLMGDFRKWEGDVEERELDQASLGDLVRRGWRSGGRLASGMRPLATNAPAGGPAAESSNPLEKTTQPIARGTNDGMVDVWEKSRDRFDTLAKRALRGIEKMITSEVLEGMRTYSQRDWNEDEANSAQEEEEGEQSIFDIPTPSLLSSLSTLSMHLSHMLPSLPRLQANTVYRAISDSLSTAVVERVVFSGGAHRFNLRGAQRFQQDVHHGWMGVVNDVSVKLVGANSTTSSPMGTRPQASWSYLLDAVKLLSLTDDDIEDAEKEKEVPTLQQACRAAFEPTMAGPSWEQVVEMLNIDDRMNLRVAREILRRRIECPW</sequence>
<evidence type="ECO:0000313" key="2">
    <source>
        <dbReference type="EMBL" id="PWN37270.1"/>
    </source>
</evidence>
<gene>
    <name evidence="2" type="ORF">FA14DRAFT_176569</name>
</gene>
<organism evidence="2 3">
    <name type="scientific">Meira miltonrushii</name>
    <dbReference type="NCBI Taxonomy" id="1280837"/>
    <lineage>
        <taxon>Eukaryota</taxon>
        <taxon>Fungi</taxon>
        <taxon>Dikarya</taxon>
        <taxon>Basidiomycota</taxon>
        <taxon>Ustilaginomycotina</taxon>
        <taxon>Exobasidiomycetes</taxon>
        <taxon>Exobasidiales</taxon>
        <taxon>Brachybasidiaceae</taxon>
        <taxon>Meira</taxon>
    </lineage>
</organism>
<feature type="region of interest" description="Disordered" evidence="1">
    <location>
        <begin position="276"/>
        <end position="303"/>
    </location>
</feature>
<feature type="region of interest" description="Disordered" evidence="1">
    <location>
        <begin position="496"/>
        <end position="517"/>
    </location>
</feature>
<dbReference type="GO" id="GO:0060628">
    <property type="term" value="P:regulation of ER to Golgi vesicle-mediated transport"/>
    <property type="evidence" value="ECO:0007669"/>
    <property type="project" value="TreeGrafter"/>
</dbReference>
<dbReference type="EMBL" id="KZ819602">
    <property type="protein sequence ID" value="PWN37270.1"/>
    <property type="molecule type" value="Genomic_DNA"/>
</dbReference>
<dbReference type="InterPro" id="IPR042044">
    <property type="entry name" value="EXOC6PINT-1/Sec15/Tip20_C_dom2"/>
</dbReference>
<evidence type="ECO:0000256" key="1">
    <source>
        <dbReference type="SAM" id="MobiDB-lite"/>
    </source>
</evidence>
<dbReference type="RefSeq" id="XP_025357572.1">
    <property type="nucleotide sequence ID" value="XM_025500682.1"/>
</dbReference>
<accession>A0A316VIE0</accession>
<feature type="compositionally biased region" description="Acidic residues" evidence="1">
    <location>
        <begin position="776"/>
        <end position="790"/>
    </location>
</feature>
<dbReference type="Gene3D" id="1.20.58.1420">
    <property type="entry name" value="Dsl1p vesicle tethering complex, Tip20p subunit, domain B"/>
    <property type="match status" value="1"/>
</dbReference>
<dbReference type="GO" id="GO:0006888">
    <property type="term" value="P:endoplasmic reticulum to Golgi vesicle-mediated transport"/>
    <property type="evidence" value="ECO:0007669"/>
    <property type="project" value="InterPro"/>
</dbReference>
<dbReference type="InParanoid" id="A0A316VIE0"/>
<proteinExistence type="predicted"/>
<dbReference type="AlphaFoldDB" id="A0A316VIE0"/>
<feature type="compositionally biased region" description="Polar residues" evidence="1">
    <location>
        <begin position="281"/>
        <end position="300"/>
    </location>
</feature>
<feature type="compositionally biased region" description="Polar residues" evidence="1">
    <location>
        <begin position="713"/>
        <end position="724"/>
    </location>
</feature>
<evidence type="ECO:0008006" key="4">
    <source>
        <dbReference type="Google" id="ProtNLM"/>
    </source>
</evidence>
<protein>
    <recommendedName>
        <fullName evidence="4">RINT-1 family protein</fullName>
    </recommendedName>
</protein>
<dbReference type="PANTHER" id="PTHR13520:SF0">
    <property type="entry name" value="RAD50-INTERACTING PROTEIN 1"/>
    <property type="match status" value="1"/>
</dbReference>
<dbReference type="GeneID" id="37022463"/>
<keyword evidence="3" id="KW-1185">Reference proteome</keyword>
<dbReference type="Proteomes" id="UP000245771">
    <property type="component" value="Unassembled WGS sequence"/>
</dbReference>
<dbReference type="GO" id="GO:0006890">
    <property type="term" value="P:retrograde vesicle-mediated transport, Golgi to endoplasmic reticulum"/>
    <property type="evidence" value="ECO:0007669"/>
    <property type="project" value="InterPro"/>
</dbReference>
<evidence type="ECO:0000313" key="3">
    <source>
        <dbReference type="Proteomes" id="UP000245771"/>
    </source>
</evidence>
<dbReference type="STRING" id="1280837.A0A316VIE0"/>
<dbReference type="Pfam" id="PF04437">
    <property type="entry name" value="RINT1_TIP1"/>
    <property type="match status" value="1"/>
</dbReference>
<name>A0A316VIE0_9BASI</name>
<dbReference type="InterPro" id="IPR042042">
    <property type="entry name" value="Tip20p_domB"/>
</dbReference>
<feature type="region of interest" description="Disordered" evidence="1">
    <location>
        <begin position="695"/>
        <end position="732"/>
    </location>
</feature>
<dbReference type="PANTHER" id="PTHR13520">
    <property type="entry name" value="RAD50-INTERACTING PROTEIN 1 RINT-1"/>
    <property type="match status" value="1"/>
</dbReference>
<dbReference type="OrthoDB" id="407410at2759"/>
<dbReference type="GO" id="GO:0070939">
    <property type="term" value="C:Dsl1/NZR complex"/>
    <property type="evidence" value="ECO:0007669"/>
    <property type="project" value="InterPro"/>
</dbReference>